<dbReference type="Ensembl" id="ENSSMRT00000026411.1">
    <property type="protein sequence ID" value="ENSSMRP00000022587.1"/>
    <property type="gene ID" value="ENSSMRG00000017539.1"/>
</dbReference>
<comment type="subcellular location">
    <subcellularLocation>
        <location evidence="2">Chromosome</location>
        <location evidence="2">Centromere</location>
        <location evidence="2">Kinetochore</location>
    </subcellularLocation>
    <subcellularLocation>
        <location evidence="1">Nucleus</location>
    </subcellularLocation>
</comment>
<dbReference type="InterPro" id="IPR007128">
    <property type="entry name" value="PMF1/Nnf1"/>
</dbReference>
<evidence type="ECO:0000256" key="2">
    <source>
        <dbReference type="ARBA" id="ARBA00004629"/>
    </source>
</evidence>
<name>A0A8D0DVZ6_SALMN</name>
<sequence length="204" mass="23707">MKSSFFWRLKMAAEADGLSSCCSPRAPARSPDREELVDFIVDLFLRKVTEAAGYQRFARCYSRLYRAQPELTKCIYDQFICHLQASFREEIQELKDEGNLTELLGSLDKLVEEAKQRELPAWRPSGLPEEDVRSAVVPYFLKQRKYLQKALKEREEGNATLARAVLAGREKIADLHEEIRRRKEEWQATVREGREIVNTLDELP</sequence>
<dbReference type="GeneTree" id="ENSGT00940000167298"/>
<keyword evidence="4" id="KW-0132">Cell division</keyword>
<dbReference type="AlphaFoldDB" id="A0A8D0DVZ6"/>
<protein>
    <recommendedName>
        <fullName evidence="12">Polyamine-modulated factor 1</fullName>
    </recommendedName>
</protein>
<keyword evidence="7" id="KW-0539">Nucleus</keyword>
<dbReference type="OMA" id="EMTQRIH"/>
<evidence type="ECO:0008006" key="12">
    <source>
        <dbReference type="Google" id="ProtNLM"/>
    </source>
</evidence>
<dbReference type="GO" id="GO:0005634">
    <property type="term" value="C:nucleus"/>
    <property type="evidence" value="ECO:0007669"/>
    <property type="project" value="UniProtKB-SubCell"/>
</dbReference>
<organism evidence="10 11">
    <name type="scientific">Salvator merianae</name>
    <name type="common">Argentine black and white tegu</name>
    <name type="synonym">Tupinambis merianae</name>
    <dbReference type="NCBI Taxonomy" id="96440"/>
    <lineage>
        <taxon>Eukaryota</taxon>
        <taxon>Metazoa</taxon>
        <taxon>Chordata</taxon>
        <taxon>Craniata</taxon>
        <taxon>Vertebrata</taxon>
        <taxon>Euteleostomi</taxon>
        <taxon>Lepidosauria</taxon>
        <taxon>Squamata</taxon>
        <taxon>Bifurcata</taxon>
        <taxon>Unidentata</taxon>
        <taxon>Episquamata</taxon>
        <taxon>Laterata</taxon>
        <taxon>Teiioidea</taxon>
        <taxon>Teiidae</taxon>
        <taxon>Salvator</taxon>
    </lineage>
</organism>
<evidence type="ECO:0000256" key="5">
    <source>
        <dbReference type="ARBA" id="ARBA00022776"/>
    </source>
</evidence>
<dbReference type="Proteomes" id="UP000694421">
    <property type="component" value="Unplaced"/>
</dbReference>
<evidence type="ECO:0000256" key="9">
    <source>
        <dbReference type="ARBA" id="ARBA00023328"/>
    </source>
</evidence>
<reference evidence="10" key="2">
    <citation type="submission" date="2025-09" db="UniProtKB">
        <authorList>
            <consortium name="Ensembl"/>
        </authorList>
    </citation>
    <scope>IDENTIFICATION</scope>
</reference>
<evidence type="ECO:0000313" key="11">
    <source>
        <dbReference type="Proteomes" id="UP000694421"/>
    </source>
</evidence>
<reference evidence="10" key="1">
    <citation type="submission" date="2025-08" db="UniProtKB">
        <authorList>
            <consortium name="Ensembl"/>
        </authorList>
    </citation>
    <scope>IDENTIFICATION</scope>
</reference>
<proteinExistence type="predicted"/>
<evidence type="ECO:0000256" key="1">
    <source>
        <dbReference type="ARBA" id="ARBA00004123"/>
    </source>
</evidence>
<dbReference type="GO" id="GO:0051301">
    <property type="term" value="P:cell division"/>
    <property type="evidence" value="ECO:0007669"/>
    <property type="project" value="UniProtKB-KW"/>
</dbReference>
<evidence type="ECO:0000256" key="7">
    <source>
        <dbReference type="ARBA" id="ARBA00023242"/>
    </source>
</evidence>
<dbReference type="GO" id="GO:0007059">
    <property type="term" value="P:chromosome segregation"/>
    <property type="evidence" value="ECO:0007669"/>
    <property type="project" value="TreeGrafter"/>
</dbReference>
<keyword evidence="5" id="KW-0498">Mitosis</keyword>
<accession>A0A8D0DVZ6</accession>
<evidence type="ECO:0000313" key="10">
    <source>
        <dbReference type="Ensembl" id="ENSSMRP00000022587.1"/>
    </source>
</evidence>
<keyword evidence="3" id="KW-0158">Chromosome</keyword>
<keyword evidence="8" id="KW-0131">Cell cycle</keyword>
<dbReference type="PANTHER" id="PTHR15459:SF3">
    <property type="entry name" value="POLYAMINE-MODULATED FACTOR 1"/>
    <property type="match status" value="1"/>
</dbReference>
<evidence type="ECO:0000256" key="3">
    <source>
        <dbReference type="ARBA" id="ARBA00022454"/>
    </source>
</evidence>
<evidence type="ECO:0000256" key="6">
    <source>
        <dbReference type="ARBA" id="ARBA00022838"/>
    </source>
</evidence>
<keyword evidence="6" id="KW-0995">Kinetochore</keyword>
<dbReference type="GO" id="GO:0000444">
    <property type="term" value="C:MIS12/MIND type complex"/>
    <property type="evidence" value="ECO:0007669"/>
    <property type="project" value="InterPro"/>
</dbReference>
<keyword evidence="11" id="KW-1185">Reference proteome</keyword>
<evidence type="ECO:0000256" key="4">
    <source>
        <dbReference type="ARBA" id="ARBA00022618"/>
    </source>
</evidence>
<dbReference type="PANTHER" id="PTHR15459">
    <property type="entry name" value="POLYAMINE-MODULATED FACTOR 1"/>
    <property type="match status" value="1"/>
</dbReference>
<dbReference type="Pfam" id="PF03980">
    <property type="entry name" value="Nnf1"/>
    <property type="match status" value="1"/>
</dbReference>
<evidence type="ECO:0000256" key="8">
    <source>
        <dbReference type="ARBA" id="ARBA00023306"/>
    </source>
</evidence>
<keyword evidence="9" id="KW-0137">Centromere</keyword>